<evidence type="ECO:0000313" key="3">
    <source>
        <dbReference type="Proteomes" id="UP000323708"/>
    </source>
</evidence>
<dbReference type="AlphaFoldDB" id="A0A5B0X268"/>
<sequence length="453" mass="50516">MMYKKTLAALCLGSLVAGSALAAISPEEAARLGQDLTPMGAEAAGNADGSIPAWNASGTPIPANFVAGSDNYVDPYAGEKPLYTIDVNNYKDYADVLTEGSKAIFEKMGADGFKMHVYPTKRDFVVPDWIYANTMKNATGATLEDGGQRVANALPGVPFPLPQNGLEVLWNHLTRYLTDHTITYDTYYVSSNGKPILSTTGYMTNVLPMYKEQDQVIGDIPWVKLRINYKAPARRAGEILLVHEPGADFTAGKGRKAWQYLTGQRRVRLAPAVSFDTPNPGVAGTSTYDDSFIFNGSPERFDWKLVGKKEMIIPYSCYDFVFHQDVKDTLGEKFINPDVIRWEKHRVWIVEANLKEGSRHLYSKRRFYIDEDSWQGLAAENYDGQGNMWRVQYAYGANLYDIKSNYHFAYGAYDLIQGLYNINTKPAPGGFKNGVAEDDRWFTPKGMARSGVR</sequence>
<dbReference type="EMBL" id="VTUX01000002">
    <property type="protein sequence ID" value="KAA1193302.1"/>
    <property type="molecule type" value="Genomic_DNA"/>
</dbReference>
<dbReference type="RefSeq" id="WP_149610409.1">
    <property type="nucleotide sequence ID" value="NZ_VTUX01000002.1"/>
</dbReference>
<organism evidence="2 3">
    <name type="scientific">Pseudohalioglobus sediminis</name>
    <dbReference type="NCBI Taxonomy" id="2606449"/>
    <lineage>
        <taxon>Bacteria</taxon>
        <taxon>Pseudomonadati</taxon>
        <taxon>Pseudomonadota</taxon>
        <taxon>Gammaproteobacteria</taxon>
        <taxon>Cellvibrionales</taxon>
        <taxon>Halieaceae</taxon>
        <taxon>Pseudohalioglobus</taxon>
    </lineage>
</organism>
<dbReference type="CDD" id="cd16329">
    <property type="entry name" value="LolA_like"/>
    <property type="match status" value="1"/>
</dbReference>
<feature type="signal peptide" evidence="1">
    <location>
        <begin position="1"/>
        <end position="22"/>
    </location>
</feature>
<protein>
    <submittedName>
        <fullName evidence="2">DUF1329 domain-containing protein</fullName>
    </submittedName>
</protein>
<gene>
    <name evidence="2" type="ORF">F0M18_05530</name>
</gene>
<dbReference type="Pfam" id="PF07044">
    <property type="entry name" value="DUF1329"/>
    <property type="match status" value="1"/>
</dbReference>
<dbReference type="Proteomes" id="UP000323708">
    <property type="component" value="Unassembled WGS sequence"/>
</dbReference>
<reference evidence="2 3" key="1">
    <citation type="submission" date="2019-09" db="EMBL/GenBank/DDBJ databases">
        <authorList>
            <person name="Chen X.-Y."/>
        </authorList>
    </citation>
    <scope>NUCLEOTIDE SEQUENCE [LARGE SCALE GENOMIC DNA]</scope>
    <source>
        <strain evidence="2 3">NY5</strain>
    </source>
</reference>
<dbReference type="Gene3D" id="2.50.20.10">
    <property type="entry name" value="Lipoprotein localisation LolA/LolB/LppX"/>
    <property type="match status" value="1"/>
</dbReference>
<proteinExistence type="predicted"/>
<evidence type="ECO:0000256" key="1">
    <source>
        <dbReference type="SAM" id="SignalP"/>
    </source>
</evidence>
<accession>A0A5B0X268</accession>
<dbReference type="InterPro" id="IPR010752">
    <property type="entry name" value="DUF1329"/>
</dbReference>
<name>A0A5B0X268_9GAMM</name>
<keyword evidence="1" id="KW-0732">Signal</keyword>
<evidence type="ECO:0000313" key="2">
    <source>
        <dbReference type="EMBL" id="KAA1193302.1"/>
    </source>
</evidence>
<keyword evidence="3" id="KW-1185">Reference proteome</keyword>
<comment type="caution">
    <text evidence="2">The sequence shown here is derived from an EMBL/GenBank/DDBJ whole genome shotgun (WGS) entry which is preliminary data.</text>
</comment>
<feature type="chain" id="PRO_5022678764" evidence="1">
    <location>
        <begin position="23"/>
        <end position="453"/>
    </location>
</feature>